<dbReference type="GO" id="GO:0003676">
    <property type="term" value="F:nucleic acid binding"/>
    <property type="evidence" value="ECO:0007669"/>
    <property type="project" value="InterPro"/>
</dbReference>
<keyword evidence="1" id="KW-0378">Hydrolase</keyword>
<dbReference type="GO" id="GO:0006508">
    <property type="term" value="P:proteolysis"/>
    <property type="evidence" value="ECO:0007669"/>
    <property type="project" value="UniProtKB-KW"/>
</dbReference>
<dbReference type="AlphaFoldDB" id="A0A699IVG1"/>
<dbReference type="InterPro" id="IPR054722">
    <property type="entry name" value="PolX-like_BBD"/>
</dbReference>
<organism evidence="4">
    <name type="scientific">Tanacetum cinerariifolium</name>
    <name type="common">Dalmatian daisy</name>
    <name type="synonym">Chrysanthemum cinerariifolium</name>
    <dbReference type="NCBI Taxonomy" id="118510"/>
    <lineage>
        <taxon>Eukaryota</taxon>
        <taxon>Viridiplantae</taxon>
        <taxon>Streptophyta</taxon>
        <taxon>Embryophyta</taxon>
        <taxon>Tracheophyta</taxon>
        <taxon>Spermatophyta</taxon>
        <taxon>Magnoliopsida</taxon>
        <taxon>eudicotyledons</taxon>
        <taxon>Gunneridae</taxon>
        <taxon>Pentapetalae</taxon>
        <taxon>asterids</taxon>
        <taxon>campanulids</taxon>
        <taxon>Asterales</taxon>
        <taxon>Asteraceae</taxon>
        <taxon>Asteroideae</taxon>
        <taxon>Anthemideae</taxon>
        <taxon>Anthemidinae</taxon>
        <taxon>Tanacetum</taxon>
    </lineage>
</organism>
<accession>A0A699IVG1</accession>
<dbReference type="PROSITE" id="PS50994">
    <property type="entry name" value="INTEGRASE"/>
    <property type="match status" value="1"/>
</dbReference>
<reference evidence="4" key="1">
    <citation type="journal article" date="2019" name="Sci. Rep.">
        <title>Draft genome of Tanacetum cinerariifolium, the natural source of mosquito coil.</title>
        <authorList>
            <person name="Yamashiro T."/>
            <person name="Shiraishi A."/>
            <person name="Satake H."/>
            <person name="Nakayama K."/>
        </authorList>
    </citation>
    <scope>NUCLEOTIDE SEQUENCE</scope>
</reference>
<dbReference type="GO" id="GO:0015074">
    <property type="term" value="P:DNA integration"/>
    <property type="evidence" value="ECO:0007669"/>
    <property type="project" value="InterPro"/>
</dbReference>
<dbReference type="Pfam" id="PF13976">
    <property type="entry name" value="gag_pre-integrs"/>
    <property type="match status" value="1"/>
</dbReference>
<evidence type="ECO:0000313" key="4">
    <source>
        <dbReference type="EMBL" id="GEZ88957.1"/>
    </source>
</evidence>
<keyword evidence="1" id="KW-0645">Protease</keyword>
<evidence type="ECO:0000259" key="3">
    <source>
        <dbReference type="PROSITE" id="PS50994"/>
    </source>
</evidence>
<dbReference type="Pfam" id="PF00665">
    <property type="entry name" value="rve"/>
    <property type="match status" value="1"/>
</dbReference>
<dbReference type="InterPro" id="IPR025724">
    <property type="entry name" value="GAG-pre-integrase_dom"/>
</dbReference>
<dbReference type="GO" id="GO:0008233">
    <property type="term" value="F:peptidase activity"/>
    <property type="evidence" value="ECO:0007669"/>
    <property type="project" value="UniProtKB-KW"/>
</dbReference>
<dbReference type="PANTHER" id="PTHR42648">
    <property type="entry name" value="TRANSPOSASE, PUTATIVE-RELATED"/>
    <property type="match status" value="1"/>
</dbReference>
<dbReference type="InterPro" id="IPR036397">
    <property type="entry name" value="RNaseH_sf"/>
</dbReference>
<comment type="caution">
    <text evidence="4">The sequence shown here is derived from an EMBL/GenBank/DDBJ whole genome shotgun (WGS) entry which is preliminary data.</text>
</comment>
<sequence>MVNVDGARKKVGSPVIQKSGIQCFNCMEFGHFAKNAESQKGLWTLHMNEEVDEQELEAHYSYMAMIQEVLAADSGTDSEPLEQVQNDAGYNVFAHGLQHSEQSESVSNICLVETDDSNVIPDSPDILIHDGEETLALERESRSKLNKDLVHQFRAPTAQDMEILIETCLMPLAIKTQNDSFKFVHELKQEMHADLKYVESLEKEIDKLESDKAEFSNMYDVILQECVSKDVMCSYLMSLSDLDAFDELQCLYLHKVKECVCLAQKLLKQTEYVSKKVYNELLQRFAKVEKHLISLEIALKKCKEQVKNDTVCNEKASNVFRKEREQYVKIQDLKAQMQDKNIAISELKNLIEKGKGKYVDTKFDKPSVVRQPNAQRIPKPSVLGKPAPFSNSLERIYFPNTKSVPKANVFEGLSKPVTAQTLPQTARQAVSTTNVLKPGMYRINNMTSHTTAPQLPQTVRNTNPRVSTSIRVNHKPNVSRPQHKSNQSRDKVVLNNSQVKVKKTQVEIHPRIPSVSNKIKSITACKDSLNSRTLNANVVCATCNKCLVDSNHFACVTKMLNDVNARTKKPNVVPISTRNPKVKRTNRLQHFIRKRLHRNPQIKNHRVTLGCCMRKPIGQLILFIVDSGCTKHMTGNLKLLCNFVEKFLGTIYFGNDKFALILGYGDLVQENITINRVYYVKGLNHNLFSVGQFCDVDLEVAFRKSTCFVRDLQGNDLLTGHTNSSMVMAQRLSHLNFDYINLLSKKDIVIGLPKLKYVKDQLCSSCELSKAKRSSFKSKAVLCSKGRLNLLHMNLCGPMRVGSINGKKYNLVIVDDYSRYTWTLFLRSKDETLEVLKEFLTKIQRNLQALVITVRTDRGTKFLNKTLNAFFKEEGIEHQTSTTRTPEQNDFVKRRNRTLVEATRTMLSTSKLPLFFWAEAIATICYTQNRSIIIPTHGKTPYHIINDRKP</sequence>
<evidence type="ECO:0000256" key="2">
    <source>
        <dbReference type="SAM" id="MobiDB-lite"/>
    </source>
</evidence>
<dbReference type="PANTHER" id="PTHR42648:SF21">
    <property type="entry name" value="CYSTEINE-RICH RLK (RECEPTOR-LIKE PROTEIN KINASE) 8"/>
    <property type="match status" value="1"/>
</dbReference>
<dbReference type="InterPro" id="IPR012337">
    <property type="entry name" value="RNaseH-like_sf"/>
</dbReference>
<dbReference type="EMBL" id="BKCJ010337841">
    <property type="protein sequence ID" value="GEZ88957.1"/>
    <property type="molecule type" value="Genomic_DNA"/>
</dbReference>
<dbReference type="Gene3D" id="3.30.420.10">
    <property type="entry name" value="Ribonuclease H-like superfamily/Ribonuclease H"/>
    <property type="match status" value="1"/>
</dbReference>
<evidence type="ECO:0000256" key="1">
    <source>
        <dbReference type="ARBA" id="ARBA00022670"/>
    </source>
</evidence>
<gene>
    <name evidence="4" type="ORF">Tci_560930</name>
</gene>
<dbReference type="SUPFAM" id="SSF53098">
    <property type="entry name" value="Ribonuclease H-like"/>
    <property type="match status" value="1"/>
</dbReference>
<feature type="non-terminal residue" evidence="4">
    <location>
        <position position="950"/>
    </location>
</feature>
<dbReference type="InterPro" id="IPR039537">
    <property type="entry name" value="Retrotran_Ty1/copia-like"/>
</dbReference>
<dbReference type="Pfam" id="PF22936">
    <property type="entry name" value="Pol_BBD"/>
    <property type="match status" value="1"/>
</dbReference>
<dbReference type="InterPro" id="IPR001584">
    <property type="entry name" value="Integrase_cat-core"/>
</dbReference>
<feature type="domain" description="Integrase catalytic" evidence="3">
    <location>
        <begin position="781"/>
        <end position="949"/>
    </location>
</feature>
<name>A0A699IVG1_TANCI</name>
<protein>
    <recommendedName>
        <fullName evidence="3">Integrase catalytic domain-containing protein</fullName>
    </recommendedName>
</protein>
<proteinExistence type="predicted"/>
<feature type="region of interest" description="Disordered" evidence="2">
    <location>
        <begin position="469"/>
        <end position="490"/>
    </location>
</feature>